<dbReference type="Proteomes" id="UP000603602">
    <property type="component" value="Unassembled WGS sequence"/>
</dbReference>
<dbReference type="CDD" id="cd00077">
    <property type="entry name" value="HDc"/>
    <property type="match status" value="1"/>
</dbReference>
<proteinExistence type="predicted"/>
<feature type="coiled-coil region" evidence="1">
    <location>
        <begin position="86"/>
        <end position="113"/>
    </location>
</feature>
<dbReference type="InterPro" id="IPR021812">
    <property type="entry name" value="DUF3391"/>
</dbReference>
<keyword evidence="4" id="KW-1185">Reference proteome</keyword>
<keyword evidence="1" id="KW-0175">Coiled coil</keyword>
<evidence type="ECO:0000313" key="3">
    <source>
        <dbReference type="EMBL" id="MBD8502941.1"/>
    </source>
</evidence>
<dbReference type="Pfam" id="PF11871">
    <property type="entry name" value="DUF3391"/>
    <property type="match status" value="1"/>
</dbReference>
<dbReference type="InterPro" id="IPR003607">
    <property type="entry name" value="HD/PDEase_dom"/>
</dbReference>
<feature type="domain" description="HD-GYP" evidence="2">
    <location>
        <begin position="144"/>
        <end position="339"/>
    </location>
</feature>
<reference evidence="4" key="1">
    <citation type="submission" date="2023-07" db="EMBL/GenBank/DDBJ databases">
        <title>Thauera sp. CAU 1555 isolated from sand of Yaerae Beach.</title>
        <authorList>
            <person name="Kim W."/>
        </authorList>
    </citation>
    <scope>NUCLEOTIDE SEQUENCE [LARGE SCALE GENOMIC DNA]</scope>
    <source>
        <strain evidence="4">CAU 1555</strain>
    </source>
</reference>
<dbReference type="SUPFAM" id="SSF109604">
    <property type="entry name" value="HD-domain/PDEase-like"/>
    <property type="match status" value="1"/>
</dbReference>
<evidence type="ECO:0000313" key="4">
    <source>
        <dbReference type="Proteomes" id="UP000603602"/>
    </source>
</evidence>
<dbReference type="PROSITE" id="PS51832">
    <property type="entry name" value="HD_GYP"/>
    <property type="match status" value="1"/>
</dbReference>
<dbReference type="PANTHER" id="PTHR45228">
    <property type="entry name" value="CYCLIC DI-GMP PHOSPHODIESTERASE TM_0186-RELATED"/>
    <property type="match status" value="1"/>
</dbReference>
<sequence length="415" mass="45610">MQKVPIDRLQPGVFISLSSIGWMRHPFMLNEFRISSEKQIHALREMGLAEVVWDPARSAAQPLPESAVAGNAGEEDFGSAALAGMLDEKRLRLDGLRRQREGLARRERQYEQDAAAAGDILKGFPARAPEAHARGKQLAGQVVDSLIGAESMVIHLVNQKSKEGGTAFHALNVMVLSLLLGRALKLPEEEMRQLGVGALLHDVGKAEIPPRILRATTRTPPEEEFYRAHIGYGIKAVAGARGMQVAERNIIACHHERWDGSGFPNKLVGEKIPRLARITAIANRYDNLCNPFELQHAKTPAEALRQLFKVEGAHFDPTMLQAFVKTLGVYPPGSFVHLSNGAFGLVVETNPAALLNPLVMLYDRDIPRNEAMLLDLRDVDLKVESVANPAKLPVEVVEYLAPRGRLDYYVEGAAG</sequence>
<protein>
    <submittedName>
        <fullName evidence="3">HD-GYP domain-containing protein</fullName>
    </submittedName>
</protein>
<dbReference type="RefSeq" id="WP_187717685.1">
    <property type="nucleotide sequence ID" value="NZ_JACTAH010000001.1"/>
</dbReference>
<dbReference type="InterPro" id="IPR052020">
    <property type="entry name" value="Cyclic_di-GMP/3'3'-cGAMP_PDE"/>
</dbReference>
<dbReference type="Gene3D" id="1.10.3210.10">
    <property type="entry name" value="Hypothetical protein af1432"/>
    <property type="match status" value="1"/>
</dbReference>
<dbReference type="EMBL" id="JACYTO010000001">
    <property type="protein sequence ID" value="MBD8502941.1"/>
    <property type="molecule type" value="Genomic_DNA"/>
</dbReference>
<dbReference type="SMART" id="SM00471">
    <property type="entry name" value="HDc"/>
    <property type="match status" value="1"/>
</dbReference>
<dbReference type="InterPro" id="IPR037522">
    <property type="entry name" value="HD_GYP_dom"/>
</dbReference>
<accession>A0ABR9BCI4</accession>
<evidence type="ECO:0000256" key="1">
    <source>
        <dbReference type="SAM" id="Coils"/>
    </source>
</evidence>
<dbReference type="Pfam" id="PF13487">
    <property type="entry name" value="HD_5"/>
    <property type="match status" value="1"/>
</dbReference>
<dbReference type="PANTHER" id="PTHR45228:SF4">
    <property type="entry name" value="LIPOPROTEIN"/>
    <property type="match status" value="1"/>
</dbReference>
<organism evidence="3 4">
    <name type="scientific">Thauera sedimentorum</name>
    <dbReference type="NCBI Taxonomy" id="2767595"/>
    <lineage>
        <taxon>Bacteria</taxon>
        <taxon>Pseudomonadati</taxon>
        <taxon>Pseudomonadota</taxon>
        <taxon>Betaproteobacteria</taxon>
        <taxon>Rhodocyclales</taxon>
        <taxon>Zoogloeaceae</taxon>
        <taxon>Thauera</taxon>
    </lineage>
</organism>
<comment type="caution">
    <text evidence="3">The sequence shown here is derived from an EMBL/GenBank/DDBJ whole genome shotgun (WGS) entry which is preliminary data.</text>
</comment>
<name>A0ABR9BCI4_9RHOO</name>
<gene>
    <name evidence="3" type="ORF">IFO67_08615</name>
</gene>
<evidence type="ECO:0000259" key="2">
    <source>
        <dbReference type="PROSITE" id="PS51832"/>
    </source>
</evidence>